<dbReference type="HOGENOM" id="CLU_1184623_0_0_11"/>
<sequence>MGPPPNRWGAVLAIAYGPGSAAVQAYAGNWTLAAFVLAVSAGIAAFGAPSRRWETTLTCAMVIGFAAMAASGFSRGQTFSVIIGSVLAVVVSLTCWHRRWKAADCRVRTEELVGLTVTQASGLLGFAAGRQPDGLRDPELVAVPAAELDLSEPSLIVTSVVVDPTGPALTFGVADGAGLALGRAARGEYQRELSARVGGFPADIRPLRWPGSTGARSMSTVGGVADGSRPELQP</sequence>
<dbReference type="STRING" id="521096.Tpau_0412"/>
<evidence type="ECO:0000313" key="3">
    <source>
        <dbReference type="EMBL" id="ADG77053.1"/>
    </source>
</evidence>
<reference evidence="4" key="1">
    <citation type="submission" date="2010-03" db="EMBL/GenBank/DDBJ databases">
        <title>The complete chromosome of Tsukamurella paurometabola DSM 20162.</title>
        <authorList>
            <consortium name="US DOE Joint Genome Institute (JGI-PGF)"/>
            <person name="Lucas S."/>
            <person name="Copeland A."/>
            <person name="Lapidus A."/>
            <person name="Glavina del Rio T."/>
            <person name="Dalin E."/>
            <person name="Tice H."/>
            <person name="Bruce D."/>
            <person name="Goodwin L."/>
            <person name="Pitluck S."/>
            <person name="Kyrpides N."/>
            <person name="Mavromatis K."/>
            <person name="Ivanova N."/>
            <person name="Mikhailova N."/>
            <person name="Munk A.C."/>
            <person name="Brettin T."/>
            <person name="Detter J.C."/>
            <person name="Tapia R."/>
            <person name="Han C."/>
            <person name="Larimer F."/>
            <person name="Land M."/>
            <person name="Hauser L."/>
            <person name="Markowitz V."/>
            <person name="Cheng J.-F."/>
            <person name="Hugenholtz P."/>
            <person name="Woyke T."/>
            <person name="Wu D."/>
            <person name="Jando M."/>
            <person name="Brambilla E."/>
            <person name="Klenk H.-P."/>
            <person name="Eisen J.A."/>
        </authorList>
    </citation>
    <scope>NUCLEOTIDE SEQUENCE [LARGE SCALE GENOMIC DNA]</scope>
    <source>
        <strain evidence="4">ATCC 8368 / DSM 20162 / CCUG 35730 / CIP 100753 / JCM 10117 / KCTC 9821 / NBRC 16120 / NCIMB 702349 / NCTC 13040</strain>
    </source>
</reference>
<protein>
    <submittedName>
        <fullName evidence="3">Uncharacterized protein</fullName>
    </submittedName>
</protein>
<feature type="region of interest" description="Disordered" evidence="1">
    <location>
        <begin position="211"/>
        <end position="234"/>
    </location>
</feature>
<feature type="transmembrane region" description="Helical" evidence="2">
    <location>
        <begin position="31"/>
        <end position="48"/>
    </location>
</feature>
<feature type="transmembrane region" description="Helical" evidence="2">
    <location>
        <begin position="79"/>
        <end position="96"/>
    </location>
</feature>
<evidence type="ECO:0000256" key="2">
    <source>
        <dbReference type="SAM" id="Phobius"/>
    </source>
</evidence>
<keyword evidence="2" id="KW-0472">Membrane</keyword>
<keyword evidence="4" id="KW-1185">Reference proteome</keyword>
<proteinExistence type="predicted"/>
<dbReference type="EMBL" id="CP001966">
    <property type="protein sequence ID" value="ADG77053.1"/>
    <property type="molecule type" value="Genomic_DNA"/>
</dbReference>
<dbReference type="KEGG" id="tpr:Tpau_0412"/>
<feature type="transmembrane region" description="Helical" evidence="2">
    <location>
        <begin position="55"/>
        <end position="73"/>
    </location>
</feature>
<keyword evidence="2" id="KW-1133">Transmembrane helix</keyword>
<name>D5URK0_TSUPD</name>
<reference evidence="3 4" key="2">
    <citation type="journal article" date="2011" name="Stand. Genomic Sci.">
        <title>Complete genome sequence of Tsukamurella paurometabola type strain (no. 33).</title>
        <authorList>
            <person name="Munk A.C."/>
            <person name="Lapidus A."/>
            <person name="Lucas S."/>
            <person name="Nolan M."/>
            <person name="Tice H."/>
            <person name="Cheng J.F."/>
            <person name="Del Rio T.G."/>
            <person name="Goodwin L."/>
            <person name="Pitluck S."/>
            <person name="Liolios K."/>
            <person name="Huntemann M."/>
            <person name="Ivanova N."/>
            <person name="Mavromatis K."/>
            <person name="Mikhailova N."/>
            <person name="Pati A."/>
            <person name="Chen A."/>
            <person name="Palaniappan K."/>
            <person name="Tapia R."/>
            <person name="Han C."/>
            <person name="Land M."/>
            <person name="Hauser L."/>
            <person name="Chang Y.J."/>
            <person name="Jeffries C.D."/>
            <person name="Brettin T."/>
            <person name="Yasawong M."/>
            <person name="Brambilla E.M."/>
            <person name="Rohde M."/>
            <person name="Sikorski J."/>
            <person name="Goker M."/>
            <person name="Detter J.C."/>
            <person name="Woyke T."/>
            <person name="Bristow J."/>
            <person name="Eisen J.A."/>
            <person name="Markowitz V."/>
            <person name="Hugenholtz P."/>
            <person name="Kyrpides N.C."/>
            <person name="Klenk H.P."/>
        </authorList>
    </citation>
    <scope>NUCLEOTIDE SEQUENCE [LARGE SCALE GENOMIC DNA]</scope>
    <source>
        <strain evidence="4">ATCC 8368 / DSM 20162 / CCUG 35730 / CIP 100753 / JCM 10117 / KCTC 9821 / NBRC 16120 / NCIMB 702349 / NCTC 13040</strain>
    </source>
</reference>
<evidence type="ECO:0000256" key="1">
    <source>
        <dbReference type="SAM" id="MobiDB-lite"/>
    </source>
</evidence>
<accession>D5URK0</accession>
<gene>
    <name evidence="3" type="ordered locus">Tpau_0412</name>
</gene>
<evidence type="ECO:0000313" key="4">
    <source>
        <dbReference type="Proteomes" id="UP000001213"/>
    </source>
</evidence>
<dbReference type="Proteomes" id="UP000001213">
    <property type="component" value="Chromosome"/>
</dbReference>
<keyword evidence="2" id="KW-0812">Transmembrane</keyword>
<dbReference type="AlphaFoldDB" id="D5URK0"/>
<organism evidence="3 4">
    <name type="scientific">Tsukamurella paurometabola (strain ATCC 8368 / DSM 20162 / CCUG 35730 / CIP 100753 / JCM 10117 / KCTC 9821 / NBRC 16120 / NCIMB 702349 / NCTC 13040)</name>
    <name type="common">Corynebacterium paurometabolum</name>
    <dbReference type="NCBI Taxonomy" id="521096"/>
    <lineage>
        <taxon>Bacteria</taxon>
        <taxon>Bacillati</taxon>
        <taxon>Actinomycetota</taxon>
        <taxon>Actinomycetes</taxon>
        <taxon>Mycobacteriales</taxon>
        <taxon>Tsukamurellaceae</taxon>
        <taxon>Tsukamurella</taxon>
    </lineage>
</organism>